<proteinExistence type="predicted"/>
<protein>
    <submittedName>
        <fullName evidence="1">Uncharacterized protein</fullName>
    </submittedName>
</protein>
<dbReference type="EMBL" id="JAUHHV010000008">
    <property type="protein sequence ID" value="KAK1414397.1"/>
    <property type="molecule type" value="Genomic_DNA"/>
</dbReference>
<evidence type="ECO:0000313" key="2">
    <source>
        <dbReference type="Proteomes" id="UP001229421"/>
    </source>
</evidence>
<gene>
    <name evidence="1" type="ORF">QVD17_30141</name>
</gene>
<dbReference type="Proteomes" id="UP001229421">
    <property type="component" value="Unassembled WGS sequence"/>
</dbReference>
<dbReference type="AlphaFoldDB" id="A0AAD8K1C9"/>
<evidence type="ECO:0000313" key="1">
    <source>
        <dbReference type="EMBL" id="KAK1414397.1"/>
    </source>
</evidence>
<keyword evidence="2" id="KW-1185">Reference proteome</keyword>
<reference evidence="1" key="1">
    <citation type="journal article" date="2023" name="bioRxiv">
        <title>Improved chromosome-level genome assembly for marigold (Tagetes erecta).</title>
        <authorList>
            <person name="Jiang F."/>
            <person name="Yuan L."/>
            <person name="Wang S."/>
            <person name="Wang H."/>
            <person name="Xu D."/>
            <person name="Wang A."/>
            <person name="Fan W."/>
        </authorList>
    </citation>
    <scope>NUCLEOTIDE SEQUENCE</scope>
    <source>
        <strain evidence="1">WSJ</strain>
        <tissue evidence="1">Leaf</tissue>
    </source>
</reference>
<comment type="caution">
    <text evidence="1">The sequence shown here is derived from an EMBL/GenBank/DDBJ whole genome shotgun (WGS) entry which is preliminary data.</text>
</comment>
<sequence length="163" mass="18736">MEPQVQQSQLAAILEADPAPFETLNSHPMSSSNEQRSQAELILEPDANTIMKKLCDTILELASSLFPDNGCPELLSFMFRCVSYDSFKLQKEMCFFDICSIVTVHWGEFESTYKAFSWGVLGVFNYVYDQLVEIQSISQEFIRFMKLIDEMYVESDVIELKKV</sequence>
<organism evidence="1 2">
    <name type="scientific">Tagetes erecta</name>
    <name type="common">African marigold</name>
    <dbReference type="NCBI Taxonomy" id="13708"/>
    <lineage>
        <taxon>Eukaryota</taxon>
        <taxon>Viridiplantae</taxon>
        <taxon>Streptophyta</taxon>
        <taxon>Embryophyta</taxon>
        <taxon>Tracheophyta</taxon>
        <taxon>Spermatophyta</taxon>
        <taxon>Magnoliopsida</taxon>
        <taxon>eudicotyledons</taxon>
        <taxon>Gunneridae</taxon>
        <taxon>Pentapetalae</taxon>
        <taxon>asterids</taxon>
        <taxon>campanulids</taxon>
        <taxon>Asterales</taxon>
        <taxon>Asteraceae</taxon>
        <taxon>Asteroideae</taxon>
        <taxon>Heliantheae alliance</taxon>
        <taxon>Tageteae</taxon>
        <taxon>Tagetes</taxon>
    </lineage>
</organism>
<name>A0AAD8K1C9_TARER</name>
<accession>A0AAD8K1C9</accession>